<dbReference type="AlphaFoldDB" id="A0A6J4M647"/>
<evidence type="ECO:0000313" key="1">
    <source>
        <dbReference type="EMBL" id="CAA9347044.1"/>
    </source>
</evidence>
<accession>A0A6J4M647</accession>
<sequence length="727" mass="80833">MEDGRERDGIFESEEFVNLIECTVSPSKKKAEEDSEKLSRLIRKYEVKHPTKHVKGWFITLKEPTADQKTSVERRKERIVAISYDQFRSKLVDARTYLTLRAKHAFGSVRDPETGAAELVLDYVPLDILDREGGTYSVKVISEGLNLGGRFMLMGDYGAGKSSTMREIFHVSAKRFWDLKTLRFPVMLNLRDHHGQTDPSEALERHARKIGFSSPTHLVRAWRAGYAELMLDGFDEIATAGWAGRTKKLKVLRYRSMELIRSFVRESPATTGIIIAGREHFFDNEVELSDALGISNAFRRLTLSEFSADQVTTYLRRRGWKDTVPEWLPSRPLLLGYLASRGLLQETLWTELGSSPAVGWDGLLQRVSEREAEIEAGIDADTVRTLIERLATLARSSVDGLGPLLPDQIIGAFSDVCGYTPDDRGAVLLQRLPGLGGHSSEDGARVFIDRDLAAVASAGDVLRYIDSPFVAELDSSNWQAALPPLGTELIAHRCGIQRSSPSKLGAALRYVAEQPDQGTLAADVAMVIQQMGFAYSDAKVFIRGAMVPELILSKHAGDTSRIEFQDCVVIRLDVEHDAPAAAMPVFVRCYFTRVEGRSGTDDMPPTKFVDCDFESFENAAETTNALMELPLPTGSKVLLTALKKLYAQSGSGRRESAMYRGLDHRAREHVTGVLELLRKEGFAVRARIADRTIWMPSRDTEVRRRALKMLAAPSAAADPLLREAATL</sequence>
<gene>
    <name evidence="1" type="ORF">AVDCRST_MAG68-3992</name>
</gene>
<name>A0A6J4M647_9BACT</name>
<protein>
    <recommendedName>
        <fullName evidence="2">NACHT domain-containing protein</fullName>
    </recommendedName>
</protein>
<proteinExistence type="predicted"/>
<evidence type="ECO:0008006" key="2">
    <source>
        <dbReference type="Google" id="ProtNLM"/>
    </source>
</evidence>
<dbReference type="SUPFAM" id="SSF52540">
    <property type="entry name" value="P-loop containing nucleoside triphosphate hydrolases"/>
    <property type="match status" value="1"/>
</dbReference>
<organism evidence="1">
    <name type="scientific">uncultured Gemmatimonadota bacterium</name>
    <dbReference type="NCBI Taxonomy" id="203437"/>
    <lineage>
        <taxon>Bacteria</taxon>
        <taxon>Pseudomonadati</taxon>
        <taxon>Gemmatimonadota</taxon>
        <taxon>environmental samples</taxon>
    </lineage>
</organism>
<dbReference type="InterPro" id="IPR027417">
    <property type="entry name" value="P-loop_NTPase"/>
</dbReference>
<dbReference type="Gene3D" id="3.40.50.300">
    <property type="entry name" value="P-loop containing nucleotide triphosphate hydrolases"/>
    <property type="match status" value="1"/>
</dbReference>
<reference evidence="1" key="1">
    <citation type="submission" date="2020-02" db="EMBL/GenBank/DDBJ databases">
        <authorList>
            <person name="Meier V. D."/>
        </authorList>
    </citation>
    <scope>NUCLEOTIDE SEQUENCE</scope>
    <source>
        <strain evidence="1">AVDCRST_MAG68</strain>
    </source>
</reference>
<dbReference type="EMBL" id="CADCTW010000161">
    <property type="protein sequence ID" value="CAA9347044.1"/>
    <property type="molecule type" value="Genomic_DNA"/>
</dbReference>